<dbReference type="AlphaFoldDB" id="A0A221KHZ8"/>
<evidence type="ECO:0000313" key="2">
    <source>
        <dbReference type="Proteomes" id="UP000199729"/>
    </source>
</evidence>
<accession>A0A221KHZ8</accession>
<organism evidence="1 2">
    <name type="scientific">Vitreoscilla filiformis</name>
    <dbReference type="NCBI Taxonomy" id="63"/>
    <lineage>
        <taxon>Bacteria</taxon>
        <taxon>Pseudomonadati</taxon>
        <taxon>Pseudomonadota</taxon>
        <taxon>Betaproteobacteria</taxon>
        <taxon>Neisseriales</taxon>
        <taxon>Neisseriaceae</taxon>
        <taxon>Vitreoscilla</taxon>
    </lineage>
</organism>
<dbReference type="Proteomes" id="UP000199729">
    <property type="component" value="Chromosome"/>
</dbReference>
<evidence type="ECO:0000313" key="1">
    <source>
        <dbReference type="EMBL" id="ASM78672.1"/>
    </source>
</evidence>
<reference evidence="1 2" key="1">
    <citation type="submission" date="2017-07" db="EMBL/GenBank/DDBJ databases">
        <title>Complete Genome Sequence of the cosmetic ferment Vitreoscilla filiformis (ATCC15551).</title>
        <authorList>
            <person name="Contreras S."/>
            <person name="Sagory-Zalkind P."/>
            <person name="Blanquart H."/>
            <person name="Iltis A."/>
            <person name="Morand S.C."/>
        </authorList>
    </citation>
    <scope>NUCLEOTIDE SEQUENCE [LARGE SCALE GENOMIC DNA]</scope>
    <source>
        <strain evidence="1 2">ATCC 15551</strain>
    </source>
</reference>
<protein>
    <submittedName>
        <fullName evidence="1">Uncharacterized protein</fullName>
    </submittedName>
</protein>
<dbReference type="KEGG" id="vff:VITFI_CDS2895"/>
<proteinExistence type="predicted"/>
<dbReference type="EMBL" id="CP022423">
    <property type="protein sequence ID" value="ASM78672.1"/>
    <property type="molecule type" value="Genomic_DNA"/>
</dbReference>
<sequence length="41" mass="4296">MSAPDRPIGDTDPPVCERRMGPRCGAFGGSCGVILCLEFSP</sequence>
<name>A0A221KHZ8_VITFI</name>
<gene>
    <name evidence="1" type="ORF">VITFI_CDS2895</name>
</gene>
<keyword evidence="2" id="KW-1185">Reference proteome</keyword>